<feature type="coiled-coil region" evidence="1">
    <location>
        <begin position="59"/>
        <end position="107"/>
    </location>
</feature>
<accession>A0A9Q0C813</accession>
<protein>
    <recommendedName>
        <fullName evidence="4">UV radiation resistance-associated gene protein</fullName>
    </recommendedName>
</protein>
<dbReference type="GO" id="GO:0000323">
    <property type="term" value="C:lytic vacuole"/>
    <property type="evidence" value="ECO:0007669"/>
    <property type="project" value="TreeGrafter"/>
</dbReference>
<dbReference type="OrthoDB" id="72772at2759"/>
<evidence type="ECO:0008006" key="4">
    <source>
        <dbReference type="Google" id="ProtNLM"/>
    </source>
</evidence>
<proteinExistence type="predicted"/>
<keyword evidence="1" id="KW-0175">Coiled coil</keyword>
<gene>
    <name evidence="2" type="ORF">LUZ63_013145</name>
</gene>
<dbReference type="GO" id="GO:0035493">
    <property type="term" value="P:SNARE complex assembly"/>
    <property type="evidence" value="ECO:0007669"/>
    <property type="project" value="TreeGrafter"/>
</dbReference>
<reference evidence="2" key="1">
    <citation type="journal article" date="2022" name="Cell">
        <title>Repeat-based holocentromeres influence genome architecture and karyotype evolution.</title>
        <authorList>
            <person name="Hofstatter P.G."/>
            <person name="Thangavel G."/>
            <person name="Lux T."/>
            <person name="Neumann P."/>
            <person name="Vondrak T."/>
            <person name="Novak P."/>
            <person name="Zhang M."/>
            <person name="Costa L."/>
            <person name="Castellani M."/>
            <person name="Scott A."/>
            <person name="Toegelov H."/>
            <person name="Fuchs J."/>
            <person name="Mata-Sucre Y."/>
            <person name="Dias Y."/>
            <person name="Vanzela A.L.L."/>
            <person name="Huettel B."/>
            <person name="Almeida C.C.S."/>
            <person name="Simkova H."/>
            <person name="Souza G."/>
            <person name="Pedrosa-Harand A."/>
            <person name="Macas J."/>
            <person name="Mayer K.F.X."/>
            <person name="Houben A."/>
            <person name="Marques A."/>
        </authorList>
    </citation>
    <scope>NUCLEOTIDE SEQUENCE</scope>
    <source>
        <strain evidence="2">RhyBre1mFocal</strain>
    </source>
</reference>
<evidence type="ECO:0000313" key="2">
    <source>
        <dbReference type="EMBL" id="KAJ1688990.1"/>
    </source>
</evidence>
<dbReference type="Proteomes" id="UP001151287">
    <property type="component" value="Unassembled WGS sequence"/>
</dbReference>
<organism evidence="2 3">
    <name type="scientific">Rhynchospora breviuscula</name>
    <dbReference type="NCBI Taxonomy" id="2022672"/>
    <lineage>
        <taxon>Eukaryota</taxon>
        <taxon>Viridiplantae</taxon>
        <taxon>Streptophyta</taxon>
        <taxon>Embryophyta</taxon>
        <taxon>Tracheophyta</taxon>
        <taxon>Spermatophyta</taxon>
        <taxon>Magnoliopsida</taxon>
        <taxon>Liliopsida</taxon>
        <taxon>Poales</taxon>
        <taxon>Cyperaceae</taxon>
        <taxon>Cyperoideae</taxon>
        <taxon>Rhynchosporeae</taxon>
        <taxon>Rhynchospora</taxon>
    </lineage>
</organism>
<dbReference type="GO" id="GO:0000149">
    <property type="term" value="F:SNARE binding"/>
    <property type="evidence" value="ECO:0007669"/>
    <property type="project" value="TreeGrafter"/>
</dbReference>
<dbReference type="EMBL" id="JAMQYH010000004">
    <property type="protein sequence ID" value="KAJ1688990.1"/>
    <property type="molecule type" value="Genomic_DNA"/>
</dbReference>
<name>A0A9Q0C813_9POAL</name>
<dbReference type="PANTHER" id="PTHR15157:SF24">
    <property type="entry name" value="VACUOLAR PROTEIN SORTING 38"/>
    <property type="match status" value="1"/>
</dbReference>
<comment type="caution">
    <text evidence="2">The sequence shown here is derived from an EMBL/GenBank/DDBJ whole genome shotgun (WGS) entry which is preliminary data.</text>
</comment>
<dbReference type="PANTHER" id="PTHR15157">
    <property type="entry name" value="UV RADIATION RESISTANCE-ASSOCIATED GENE PROTEIN"/>
    <property type="match status" value="1"/>
</dbReference>
<dbReference type="GO" id="GO:0005768">
    <property type="term" value="C:endosome"/>
    <property type="evidence" value="ECO:0007669"/>
    <property type="project" value="TreeGrafter"/>
</dbReference>
<evidence type="ECO:0000256" key="1">
    <source>
        <dbReference type="SAM" id="Coils"/>
    </source>
</evidence>
<evidence type="ECO:0000313" key="3">
    <source>
        <dbReference type="Proteomes" id="UP001151287"/>
    </source>
</evidence>
<dbReference type="AlphaFoldDB" id="A0A9Q0C813"/>
<sequence length="381" mass="42494">MEGSESEPDRTSEVEAAATEVEWYVVSADDVAGVEAPKMVEWEDMEQEIARLWSLSSALRIAKERKEELSQRLASIIEARAESLQRVNELEDMKKKLEGRKAVQRDMLIFSDKSSEDVEIRREQLSLKIRNLLVAGKTLSAAHNQLQEAKNLLTGENGHGRLKKTKTKIRMRQQYMVAQIASIYPVRTSNEHIPMKILDTYSGGSKSGDVVPPAKSISRSSSQSSLTILGWQLMAMPTKKTGYFSDKKEVQQTASVLGFAAHALHLIASYLKVPLRYPLRLGGSRSYILDYSPSVDSSLPSTDSAATSPNLSVSSSIPTEFPLFFDGQETITRAAYAIFLLNKNLEQVLNYIGAESLGPRHILSNLKELMRVILSNEFLDR</sequence>
<keyword evidence="3" id="KW-1185">Reference proteome</keyword>